<dbReference type="SMART" id="SM00014">
    <property type="entry name" value="acidPPc"/>
    <property type="match status" value="1"/>
</dbReference>
<reference evidence="3 4" key="1">
    <citation type="journal article" date="2016" name="Nat. Commun.">
        <title>Thousands of microbial genomes shed light on interconnected biogeochemical processes in an aquifer system.</title>
        <authorList>
            <person name="Anantharaman K."/>
            <person name="Brown C.T."/>
            <person name="Hug L.A."/>
            <person name="Sharon I."/>
            <person name="Castelle C.J."/>
            <person name="Probst A.J."/>
            <person name="Thomas B.C."/>
            <person name="Singh A."/>
            <person name="Wilkins M.J."/>
            <person name="Karaoz U."/>
            <person name="Brodie E.L."/>
            <person name="Williams K.H."/>
            <person name="Hubbard S.S."/>
            <person name="Banfield J.F."/>
        </authorList>
    </citation>
    <scope>NUCLEOTIDE SEQUENCE [LARGE SCALE GENOMIC DNA]</scope>
</reference>
<proteinExistence type="predicted"/>
<feature type="transmembrane region" description="Helical" evidence="1">
    <location>
        <begin position="99"/>
        <end position="121"/>
    </location>
</feature>
<evidence type="ECO:0000259" key="2">
    <source>
        <dbReference type="SMART" id="SM00014"/>
    </source>
</evidence>
<feature type="transmembrane region" description="Helical" evidence="1">
    <location>
        <begin position="60"/>
        <end position="92"/>
    </location>
</feature>
<keyword evidence="1" id="KW-0472">Membrane</keyword>
<feature type="transmembrane region" description="Helical" evidence="1">
    <location>
        <begin position="199"/>
        <end position="220"/>
    </location>
</feature>
<dbReference type="CDD" id="cd03392">
    <property type="entry name" value="PAP2_like_2"/>
    <property type="match status" value="1"/>
</dbReference>
<dbReference type="SUPFAM" id="SSF48317">
    <property type="entry name" value="Acid phosphatase/Vanadium-dependent haloperoxidase"/>
    <property type="match status" value="1"/>
</dbReference>
<dbReference type="Proteomes" id="UP000177900">
    <property type="component" value="Unassembled WGS sequence"/>
</dbReference>
<dbReference type="Gene3D" id="1.20.144.10">
    <property type="entry name" value="Phosphatidic acid phosphatase type 2/haloperoxidase"/>
    <property type="match status" value="1"/>
</dbReference>
<dbReference type="PANTHER" id="PTHR14969">
    <property type="entry name" value="SPHINGOSINE-1-PHOSPHATE PHOSPHOHYDROLASE"/>
    <property type="match status" value="1"/>
</dbReference>
<keyword evidence="1" id="KW-1133">Transmembrane helix</keyword>
<accession>A0A1G1WHL6</accession>
<sequence>MFEIFLFRVVSPRKNLFGFLAFLILSLLVFSFLDLSLLALNRSLLLENVEITSKIQSITLPYLTGLMVFVSFFGEVTIAGFSVFLLAVWLLWKGYTREILYIPAVLAAPAFTFLSKNIFAIPRPTEYLVNIYQPVSGYSFPSGHVLFYTVFFGFTAFLGISLPSLQKLWRFILLSISVPMILFIGFSRIYLGAHWPSDVFGAYFIGFALLEFLLLVYLKLTYLPQMRNKQNKTNYNGKN</sequence>
<dbReference type="InterPro" id="IPR036938">
    <property type="entry name" value="PAP2/HPO_sf"/>
</dbReference>
<dbReference type="AlphaFoldDB" id="A0A1G1WHL6"/>
<organism evidence="3 4">
    <name type="scientific">Candidatus Woykebacteria bacterium RIFCSPHIGHO2_01_FULL_39_12</name>
    <dbReference type="NCBI Taxonomy" id="1802599"/>
    <lineage>
        <taxon>Bacteria</taxon>
        <taxon>Candidatus Woykeibacteriota</taxon>
    </lineage>
</organism>
<feature type="domain" description="Phosphatidic acid phosphatase type 2/haloperoxidase" evidence="2">
    <location>
        <begin position="99"/>
        <end position="214"/>
    </location>
</feature>
<keyword evidence="1" id="KW-0812">Transmembrane</keyword>
<dbReference type="EMBL" id="MHCV01000038">
    <property type="protein sequence ID" value="OGY27193.1"/>
    <property type="molecule type" value="Genomic_DNA"/>
</dbReference>
<comment type="caution">
    <text evidence="3">The sequence shown here is derived from an EMBL/GenBank/DDBJ whole genome shotgun (WGS) entry which is preliminary data.</text>
</comment>
<evidence type="ECO:0000313" key="4">
    <source>
        <dbReference type="Proteomes" id="UP000177900"/>
    </source>
</evidence>
<protein>
    <recommendedName>
        <fullName evidence="2">Phosphatidic acid phosphatase type 2/haloperoxidase domain-containing protein</fullName>
    </recommendedName>
</protein>
<feature type="transmembrane region" description="Helical" evidence="1">
    <location>
        <begin position="16"/>
        <end position="40"/>
    </location>
</feature>
<evidence type="ECO:0000256" key="1">
    <source>
        <dbReference type="SAM" id="Phobius"/>
    </source>
</evidence>
<dbReference type="InterPro" id="IPR000326">
    <property type="entry name" value="PAP2/HPO"/>
</dbReference>
<dbReference type="Pfam" id="PF01569">
    <property type="entry name" value="PAP2"/>
    <property type="match status" value="1"/>
</dbReference>
<name>A0A1G1WHL6_9BACT</name>
<gene>
    <name evidence="3" type="ORF">A2864_01570</name>
</gene>
<feature type="transmembrane region" description="Helical" evidence="1">
    <location>
        <begin position="172"/>
        <end position="193"/>
    </location>
</feature>
<evidence type="ECO:0000313" key="3">
    <source>
        <dbReference type="EMBL" id="OGY27193.1"/>
    </source>
</evidence>
<feature type="transmembrane region" description="Helical" evidence="1">
    <location>
        <begin position="141"/>
        <end position="160"/>
    </location>
</feature>
<dbReference type="PANTHER" id="PTHR14969:SF13">
    <property type="entry name" value="AT30094P"/>
    <property type="match status" value="1"/>
</dbReference>